<evidence type="ECO:0000313" key="1">
    <source>
        <dbReference type="EMBL" id="QKF93685.1"/>
    </source>
</evidence>
<sequence>MKQQKIFKCPLTKYTIEYIVDTDKKNAYMGILLTDFKELKPLFALIRSSIDELEQQGISKITQTVSKNDWMLYLKDKTTWKLIKEDMGRYECDIECDIKSFLENFGIGIGLLQ</sequence>
<protein>
    <submittedName>
        <fullName evidence="1">Uncharacterized protein</fullName>
    </submittedName>
</protein>
<reference evidence="1 2" key="1">
    <citation type="submission" date="2020-04" db="EMBL/GenBank/DDBJ databases">
        <title>Advantages and limits of metagenomic assembly and binning of a giant virus.</title>
        <authorList>
            <person name="Schulz F."/>
            <person name="Andreani J."/>
            <person name="Francis R."/>
            <person name="Boudjemaa H."/>
            <person name="Bou Khalil J.Y."/>
            <person name="Lee J."/>
            <person name="La Scola B."/>
            <person name="Woyke T."/>
        </authorList>
    </citation>
    <scope>NUCLEOTIDE SEQUENCE [LARGE SCALE GENOMIC DNA]</scope>
    <source>
        <strain evidence="1 2">FV1/VV64</strain>
    </source>
</reference>
<dbReference type="Proteomes" id="UP001162001">
    <property type="component" value="Segment"/>
</dbReference>
<keyword evidence="2" id="KW-1185">Reference proteome</keyword>
<dbReference type="EMBL" id="MT418680">
    <property type="protein sequence ID" value="QKF93685.1"/>
    <property type="molecule type" value="Genomic_DNA"/>
</dbReference>
<organism evidence="1 2">
    <name type="scientific">Fadolivirus FV1/VV64</name>
    <dbReference type="NCBI Taxonomy" id="3070911"/>
    <lineage>
        <taxon>Viruses</taxon>
        <taxon>Varidnaviria</taxon>
        <taxon>Bamfordvirae</taxon>
        <taxon>Nucleocytoviricota</taxon>
        <taxon>Megaviricetes</taxon>
        <taxon>Imitervirales</taxon>
        <taxon>Mimiviridae</taxon>
        <taxon>Klosneuvirinae</taxon>
        <taxon>Fadolivirus</taxon>
        <taxon>Fadolivirus algeromassiliense</taxon>
    </lineage>
</organism>
<proteinExistence type="predicted"/>
<accession>A0A7D3QTX6</accession>
<evidence type="ECO:0000313" key="2">
    <source>
        <dbReference type="Proteomes" id="UP001162001"/>
    </source>
</evidence>
<gene>
    <name evidence="1" type="ORF">Fadolivirus_1_227</name>
</gene>
<name>A0A7D3QTX6_9VIRU</name>